<dbReference type="GO" id="GO:0003700">
    <property type="term" value="F:DNA-binding transcription factor activity"/>
    <property type="evidence" value="ECO:0007669"/>
    <property type="project" value="InterPro"/>
</dbReference>
<dbReference type="Gene3D" id="1.10.10.10">
    <property type="entry name" value="Winged helix-like DNA-binding domain superfamily/Winged helix DNA-binding domain"/>
    <property type="match status" value="1"/>
</dbReference>
<dbReference type="RefSeq" id="WP_006503190.1">
    <property type="nucleotide sequence ID" value="NZ_BAGZ01000009.1"/>
</dbReference>
<feature type="domain" description="HTH deoR-type" evidence="7">
    <location>
        <begin position="15"/>
        <end position="70"/>
    </location>
</feature>
<dbReference type="Pfam" id="PF00455">
    <property type="entry name" value="DeoRC"/>
    <property type="match status" value="1"/>
</dbReference>
<dbReference type="GO" id="GO:0003677">
    <property type="term" value="F:DNA binding"/>
    <property type="evidence" value="ECO:0007669"/>
    <property type="project" value="UniProtKB-KW"/>
</dbReference>
<dbReference type="SUPFAM" id="SSF46785">
    <property type="entry name" value="Winged helix' DNA-binding domain"/>
    <property type="match status" value="1"/>
</dbReference>
<evidence type="ECO:0000313" key="8">
    <source>
        <dbReference type="EMBL" id="GAB78435.1"/>
    </source>
</evidence>
<dbReference type="InterPro" id="IPR050313">
    <property type="entry name" value="Carb_Metab_HTH_regulators"/>
</dbReference>
<dbReference type="Pfam" id="PF08220">
    <property type="entry name" value="HTH_DeoR"/>
    <property type="match status" value="1"/>
</dbReference>
<keyword evidence="9" id="KW-1185">Reference proteome</keyword>
<dbReference type="AlphaFoldDB" id="K6VSW1"/>
<dbReference type="eggNOG" id="COG1349">
    <property type="taxonomic scope" value="Bacteria"/>
</dbReference>
<dbReference type="EMBL" id="BAGZ01000009">
    <property type="protein sequence ID" value="GAB78435.1"/>
    <property type="molecule type" value="Genomic_DNA"/>
</dbReference>
<dbReference type="PANTHER" id="PTHR30363:SF4">
    <property type="entry name" value="GLYCEROL-3-PHOSPHATE REGULON REPRESSOR"/>
    <property type="match status" value="1"/>
</dbReference>
<dbReference type="InterPro" id="IPR001034">
    <property type="entry name" value="DeoR_HTH"/>
</dbReference>
<dbReference type="InterPro" id="IPR018356">
    <property type="entry name" value="Tscrpt_reg_HTH_DeoR_CS"/>
</dbReference>
<organism evidence="8 9">
    <name type="scientific">Austwickia chelonae NBRC 105200</name>
    <dbReference type="NCBI Taxonomy" id="1184607"/>
    <lineage>
        <taxon>Bacteria</taxon>
        <taxon>Bacillati</taxon>
        <taxon>Actinomycetota</taxon>
        <taxon>Actinomycetes</taxon>
        <taxon>Micrococcales</taxon>
        <taxon>Dermatophilaceae</taxon>
        <taxon>Austwickia</taxon>
    </lineage>
</organism>
<evidence type="ECO:0000256" key="3">
    <source>
        <dbReference type="ARBA" id="ARBA00023015"/>
    </source>
</evidence>
<evidence type="ECO:0000256" key="6">
    <source>
        <dbReference type="ARBA" id="ARBA00024937"/>
    </source>
</evidence>
<dbReference type="PROSITE" id="PS00894">
    <property type="entry name" value="HTH_DEOR_1"/>
    <property type="match status" value="1"/>
</dbReference>
<dbReference type="Gene3D" id="3.40.50.1360">
    <property type="match status" value="1"/>
</dbReference>
<dbReference type="PROSITE" id="PS51000">
    <property type="entry name" value="HTH_DEOR_2"/>
    <property type="match status" value="1"/>
</dbReference>
<dbReference type="PRINTS" id="PR00037">
    <property type="entry name" value="HTHLACR"/>
</dbReference>
<dbReference type="InterPro" id="IPR036390">
    <property type="entry name" value="WH_DNA-bd_sf"/>
</dbReference>
<evidence type="ECO:0000259" key="7">
    <source>
        <dbReference type="PROSITE" id="PS51000"/>
    </source>
</evidence>
<evidence type="ECO:0000256" key="2">
    <source>
        <dbReference type="ARBA" id="ARBA00022491"/>
    </source>
</evidence>
<keyword evidence="5" id="KW-0804">Transcription</keyword>
<sequence length="268" mass="28774">MPPARSSSPTGPQPKHLRQSRLLEHVMERERVEVQELAELLGVSQVTVRKDLDDLSGRGLLSREHGYAVAGSGDDVQARLAYHHAAKRRIAQEAARWVSDGETVLIESGSTCVLLAEELCSAPRGVTIVTNSAFLAAYVRRSPHADVILLGGIFQPESQVLVGGLTAQCAANFHIDKMFVGVDGYAPGVGFTGRDVMRVETVQALSRQVRDVVVLTESAKFDRPGTLRLLPADAVRRVFTDAGIAPATVEGLRGVGVDVRVVPADPRG</sequence>
<comment type="function">
    <text evidence="6">Repressor of the lactose catabolism operon. Galactose-6-phosphate is the inducer.</text>
</comment>
<keyword evidence="4" id="KW-0238">DNA-binding</keyword>
<dbReference type="InterPro" id="IPR037171">
    <property type="entry name" value="NagB/RpiA_transferase-like"/>
</dbReference>
<evidence type="ECO:0000256" key="1">
    <source>
        <dbReference type="ARBA" id="ARBA00021390"/>
    </source>
</evidence>
<evidence type="ECO:0000313" key="9">
    <source>
        <dbReference type="Proteomes" id="UP000008495"/>
    </source>
</evidence>
<dbReference type="SMART" id="SM01134">
    <property type="entry name" value="DeoRC"/>
    <property type="match status" value="1"/>
</dbReference>
<dbReference type="Proteomes" id="UP000008495">
    <property type="component" value="Unassembled WGS sequence"/>
</dbReference>
<dbReference type="SUPFAM" id="SSF100950">
    <property type="entry name" value="NagB/RpiA/CoA transferase-like"/>
    <property type="match status" value="1"/>
</dbReference>
<evidence type="ECO:0000256" key="4">
    <source>
        <dbReference type="ARBA" id="ARBA00023125"/>
    </source>
</evidence>
<name>K6VSW1_9MICO</name>
<evidence type="ECO:0000256" key="5">
    <source>
        <dbReference type="ARBA" id="ARBA00023163"/>
    </source>
</evidence>
<keyword evidence="2" id="KW-0678">Repressor</keyword>
<dbReference type="PANTHER" id="PTHR30363">
    <property type="entry name" value="HTH-TYPE TRANSCRIPTIONAL REGULATOR SRLR-RELATED"/>
    <property type="match status" value="1"/>
</dbReference>
<dbReference type="InterPro" id="IPR014036">
    <property type="entry name" value="DeoR-like_C"/>
</dbReference>
<dbReference type="SMART" id="SM00420">
    <property type="entry name" value="HTH_DEOR"/>
    <property type="match status" value="1"/>
</dbReference>
<proteinExistence type="predicted"/>
<accession>K6VSW1</accession>
<comment type="caution">
    <text evidence="8">The sequence shown here is derived from an EMBL/GenBank/DDBJ whole genome shotgun (WGS) entry which is preliminary data.</text>
</comment>
<reference evidence="8 9" key="1">
    <citation type="submission" date="2012-08" db="EMBL/GenBank/DDBJ databases">
        <title>Whole genome shotgun sequence of Austwickia chelonae NBRC 105200.</title>
        <authorList>
            <person name="Yoshida I."/>
            <person name="Hosoyama A."/>
            <person name="Tsuchikane K."/>
            <person name="Katsumata H."/>
            <person name="Ando Y."/>
            <person name="Ohji S."/>
            <person name="Hamada M."/>
            <person name="Tamura T."/>
            <person name="Yamazoe A."/>
            <person name="Yamazaki S."/>
            <person name="Fujita N."/>
        </authorList>
    </citation>
    <scope>NUCLEOTIDE SEQUENCE [LARGE SCALE GENOMIC DNA]</scope>
    <source>
        <strain evidence="8 9">NBRC 105200</strain>
    </source>
</reference>
<protein>
    <recommendedName>
        <fullName evidence="1">Lactose phosphotransferase system repressor</fullName>
    </recommendedName>
</protein>
<keyword evidence="3" id="KW-0805">Transcription regulation</keyword>
<gene>
    <name evidence="8" type="ORF">AUCHE_09_00410</name>
</gene>
<dbReference type="STRING" id="100225.SAMN05421595_2702"/>
<dbReference type="InterPro" id="IPR036388">
    <property type="entry name" value="WH-like_DNA-bd_sf"/>
</dbReference>